<dbReference type="InterPro" id="IPR050748">
    <property type="entry name" value="Glycosyltrans_8_dom-fam"/>
</dbReference>
<dbReference type="InterPro" id="IPR029044">
    <property type="entry name" value="Nucleotide-diphossugar_trans"/>
</dbReference>
<reference evidence="4 5" key="1">
    <citation type="submission" date="2016-10" db="EMBL/GenBank/DDBJ databases">
        <authorList>
            <person name="Varghese N."/>
            <person name="Submissions S."/>
        </authorList>
    </citation>
    <scope>NUCLEOTIDE SEQUENCE [LARGE SCALE GENOMIC DNA]</scope>
    <source>
        <strain evidence="4 5">WCC6</strain>
    </source>
</reference>
<protein>
    <submittedName>
        <fullName evidence="4">Lipopolysaccharide biosynthesis protein, LPS:glycosyltransferase</fullName>
    </submittedName>
</protein>
<evidence type="ECO:0000256" key="3">
    <source>
        <dbReference type="ARBA" id="ARBA00022723"/>
    </source>
</evidence>
<dbReference type="RefSeq" id="WP_074706259.1">
    <property type="nucleotide sequence ID" value="NZ_CAUFNG010000017.1"/>
</dbReference>
<dbReference type="CDD" id="cd04194">
    <property type="entry name" value="GT8_A4GalT_like"/>
    <property type="match status" value="1"/>
</dbReference>
<proteinExistence type="predicted"/>
<keyword evidence="1" id="KW-0328">Glycosyltransferase</keyword>
<dbReference type="Gene3D" id="3.90.550.10">
    <property type="entry name" value="Spore Coat Polysaccharide Biosynthesis Protein SpsA, Chain A"/>
    <property type="match status" value="1"/>
</dbReference>
<dbReference type="GO" id="GO:0016757">
    <property type="term" value="F:glycosyltransferase activity"/>
    <property type="evidence" value="ECO:0007669"/>
    <property type="project" value="UniProtKB-KW"/>
</dbReference>
<keyword evidence="2 4" id="KW-0808">Transferase</keyword>
<accession>A0A1H2XNV1</accession>
<evidence type="ECO:0000313" key="5">
    <source>
        <dbReference type="Proteomes" id="UP000182379"/>
    </source>
</evidence>
<dbReference type="InterPro" id="IPR002495">
    <property type="entry name" value="Glyco_trans_8"/>
</dbReference>
<dbReference type="PANTHER" id="PTHR13778:SF47">
    <property type="entry name" value="LIPOPOLYSACCHARIDE 1,3-GALACTOSYLTRANSFERASE"/>
    <property type="match status" value="1"/>
</dbReference>
<comment type="caution">
    <text evidence="4">The sequence shown here is derived from an EMBL/GenBank/DDBJ whole genome shotgun (WGS) entry which is preliminary data.</text>
</comment>
<dbReference type="Proteomes" id="UP000182379">
    <property type="component" value="Unassembled WGS sequence"/>
</dbReference>
<dbReference type="PANTHER" id="PTHR13778">
    <property type="entry name" value="GLYCOSYLTRANSFERASE 8 DOMAIN-CONTAINING PROTEIN"/>
    <property type="match status" value="1"/>
</dbReference>
<evidence type="ECO:0000256" key="2">
    <source>
        <dbReference type="ARBA" id="ARBA00022679"/>
    </source>
</evidence>
<dbReference type="SUPFAM" id="SSF53448">
    <property type="entry name" value="Nucleotide-diphospho-sugar transferases"/>
    <property type="match status" value="1"/>
</dbReference>
<dbReference type="EMBL" id="FNOP01000009">
    <property type="protein sequence ID" value="SDW94485.1"/>
    <property type="molecule type" value="Genomic_DNA"/>
</dbReference>
<gene>
    <name evidence="4" type="ORF">SAMN05216495_10948</name>
</gene>
<organism evidence="4 5">
    <name type="scientific">Acidaminococcus fermentans</name>
    <dbReference type="NCBI Taxonomy" id="905"/>
    <lineage>
        <taxon>Bacteria</taxon>
        <taxon>Bacillati</taxon>
        <taxon>Bacillota</taxon>
        <taxon>Negativicutes</taxon>
        <taxon>Acidaminococcales</taxon>
        <taxon>Acidaminococcaceae</taxon>
        <taxon>Acidaminococcus</taxon>
    </lineage>
</organism>
<dbReference type="AlphaFoldDB" id="A0A1H2XNV1"/>
<evidence type="ECO:0000256" key="1">
    <source>
        <dbReference type="ARBA" id="ARBA00022676"/>
    </source>
</evidence>
<sequence length="309" mass="35432">MDEISIVLASDDNYAQHGAVACASILANHRGERPIHFYYFDDGISEEKQAGLAATVTGLQGSITFIPTAGKEIQAHTSGHVNRAAYLRLLIPELVPQAVHRVIYLDTDLVVLDDIQELWEMDLQGKPVGAVPDLGILASSRMRRQKEETLGIQEGKLYFNSGVMVMDMEAWREKQYGDQVIRCVEEGNFRHHDQDGLNKVFQENWRPLPLRWNVIPPVFTLPVKVLKKSRWRNLALEALERPAVFHWAGRYKPWEFPPKGHFNEKYYTYLAQTAFAGAKMPQPGKDMKGKSFTRQEWRLKLAELWKKLF</sequence>
<name>A0A1H2XNV1_ACIFE</name>
<dbReference type="GO" id="GO:0046872">
    <property type="term" value="F:metal ion binding"/>
    <property type="evidence" value="ECO:0007669"/>
    <property type="project" value="UniProtKB-KW"/>
</dbReference>
<keyword evidence="3" id="KW-0479">Metal-binding</keyword>
<dbReference type="Pfam" id="PF01501">
    <property type="entry name" value="Glyco_transf_8"/>
    <property type="match status" value="1"/>
</dbReference>
<evidence type="ECO:0000313" key="4">
    <source>
        <dbReference type="EMBL" id="SDW94485.1"/>
    </source>
</evidence>